<sequence>MNTKKVFLLSYDIFLFSGIKAWLPNLVLVDARSFISGTQSVIPRYPSCLLVIDNRLPLLLVRKWFQRNSTQFININCIVLRMNETRSVNRGYEEYAFINGRELSDQLISQLRANLMAPNEVVEVTKGSTIFNFHLTEFEEEMLYSSFTKEKLHDFCIANSLTTKSVYRYRERITTRMGFSHFNETIIFLTRNNLLHEGYPTNSHSGENVIYGDAYDVSDSGRLSMAIRNEEIIPYFQPIVNINGDVCGVEVLARWPQGHNYAISQREFIPLAEKSGLMNELTSYLMTTVARNLVDGSEDINKTLFVSFNVSPSGLSNPVFYWECLNFMEITQRLPIKLMIEITENQTLTITPALKELIRSLRNRGVLFALDDFGTGYANLCYLNELDLDVIKIDKTFIKAIKEVEQHIPMLESIIHLSGLLGLRMVAEGVEYGYQQQWLRKNNVDYLQGYQFLPPVMFDDFMRFYKQSVGLFESASDSTFSA</sequence>
<comment type="caution">
    <text evidence="2">The sequence shown here is derived from an EMBL/GenBank/DDBJ whole genome shotgun (WGS) entry which is preliminary data.</text>
</comment>
<proteinExistence type="predicted"/>
<evidence type="ECO:0000259" key="1">
    <source>
        <dbReference type="PROSITE" id="PS50883"/>
    </source>
</evidence>
<name>A0A0N8LVA3_CITFR</name>
<dbReference type="InterPro" id="IPR035919">
    <property type="entry name" value="EAL_sf"/>
</dbReference>
<dbReference type="AlphaFoldDB" id="A0A0N8LVA3"/>
<dbReference type="InterPro" id="IPR050706">
    <property type="entry name" value="Cyclic-di-GMP_PDE-like"/>
</dbReference>
<dbReference type="EMBL" id="DACSXJ010000070">
    <property type="protein sequence ID" value="HAT3900717.1"/>
    <property type="molecule type" value="Genomic_DNA"/>
</dbReference>
<protein>
    <submittedName>
        <fullName evidence="3">Diguanylate phosphodiesterase</fullName>
    </submittedName>
    <submittedName>
        <fullName evidence="2">EAL domain-containing protein</fullName>
    </submittedName>
</protein>
<dbReference type="GO" id="GO:0071111">
    <property type="term" value="F:cyclic-guanylate-specific phosphodiesterase activity"/>
    <property type="evidence" value="ECO:0007669"/>
    <property type="project" value="InterPro"/>
</dbReference>
<dbReference type="PROSITE" id="PS50883">
    <property type="entry name" value="EAL"/>
    <property type="match status" value="1"/>
</dbReference>
<dbReference type="SUPFAM" id="SSF141868">
    <property type="entry name" value="EAL domain-like"/>
    <property type="match status" value="1"/>
</dbReference>
<dbReference type="Proteomes" id="UP000855471">
    <property type="component" value="Unassembled WGS sequence"/>
</dbReference>
<dbReference type="CDD" id="cd01948">
    <property type="entry name" value="EAL"/>
    <property type="match status" value="1"/>
</dbReference>
<dbReference type="RefSeq" id="WP_057064469.1">
    <property type="nucleotide sequence ID" value="NZ_CABDWZ010000002.1"/>
</dbReference>
<feature type="domain" description="EAL" evidence="1">
    <location>
        <begin position="216"/>
        <end position="469"/>
    </location>
</feature>
<accession>A0A0N8LVA3</accession>
<dbReference type="EMBL" id="LJEB01000096">
    <property type="protein sequence ID" value="KPR53579.1"/>
    <property type="molecule type" value="Genomic_DNA"/>
</dbReference>
<gene>
    <name evidence="3" type="ORF">AN672_20095</name>
    <name evidence="2" type="ORF">I9Y29_005221</name>
</gene>
<reference evidence="3 4" key="2">
    <citation type="journal article" date="2017" name="PLoS ONE">
        <title>Genomic and phenotypic characterisation of fluoroquinolone resistance mechanisms in Enterobacteriaceae in Durban, South Africa.</title>
        <authorList>
            <person name="Osei Sekyere J."/>
            <person name="Amoako D.G."/>
        </authorList>
    </citation>
    <scope>NUCLEOTIDE SEQUENCE [LARGE SCALE GENOMIC DNA]</scope>
    <source>
        <strain evidence="3 4">ST62:944112508</strain>
    </source>
</reference>
<evidence type="ECO:0000313" key="3">
    <source>
        <dbReference type="EMBL" id="KPR53579.1"/>
    </source>
</evidence>
<reference evidence="2" key="3">
    <citation type="journal article" date="2018" name="Genome Biol.">
        <title>SKESA: strategic k-mer extension for scrupulous assemblies.</title>
        <authorList>
            <person name="Souvorov A."/>
            <person name="Agarwala R."/>
            <person name="Lipman D.J."/>
        </authorList>
    </citation>
    <scope>NUCLEOTIDE SEQUENCE</scope>
    <source>
        <strain evidence="2">O50</strain>
    </source>
</reference>
<dbReference type="Proteomes" id="UP000050520">
    <property type="component" value="Unassembled WGS sequence"/>
</dbReference>
<evidence type="ECO:0000313" key="2">
    <source>
        <dbReference type="EMBL" id="HAT3900717.1"/>
    </source>
</evidence>
<dbReference type="SMART" id="SM00052">
    <property type="entry name" value="EAL"/>
    <property type="match status" value="1"/>
</dbReference>
<reference evidence="4" key="1">
    <citation type="submission" date="2015-09" db="EMBL/GenBank/DDBJ databases">
        <title>Prevalence of NDMs in South Africa.</title>
        <authorList>
            <person name="Osei Sekyere J."/>
            <person name="Govinden U."/>
            <person name="Essack S."/>
            <person name="Haldorsen B."/>
            <person name="Samuelsen O."/>
            <person name="Aasnaes B."/>
            <person name="Sundsfjord A."/>
        </authorList>
    </citation>
    <scope>NUCLEOTIDE SEQUENCE [LARGE SCALE GENOMIC DNA]</scope>
    <source>
        <strain evidence="4">ST62:944112508</strain>
    </source>
</reference>
<dbReference type="InterPro" id="IPR001633">
    <property type="entry name" value="EAL_dom"/>
</dbReference>
<organism evidence="2">
    <name type="scientific">Citrobacter freundii</name>
    <dbReference type="NCBI Taxonomy" id="546"/>
    <lineage>
        <taxon>Bacteria</taxon>
        <taxon>Pseudomonadati</taxon>
        <taxon>Pseudomonadota</taxon>
        <taxon>Gammaproteobacteria</taxon>
        <taxon>Enterobacterales</taxon>
        <taxon>Enterobacteriaceae</taxon>
        <taxon>Citrobacter</taxon>
        <taxon>Citrobacter freundii complex</taxon>
    </lineage>
</organism>
<dbReference type="Gene3D" id="3.20.20.450">
    <property type="entry name" value="EAL domain"/>
    <property type="match status" value="1"/>
</dbReference>
<dbReference type="Pfam" id="PF00563">
    <property type="entry name" value="EAL"/>
    <property type="match status" value="1"/>
</dbReference>
<evidence type="ECO:0000313" key="4">
    <source>
        <dbReference type="Proteomes" id="UP000050520"/>
    </source>
</evidence>
<reference evidence="2" key="4">
    <citation type="submission" date="2020-09" db="EMBL/GenBank/DDBJ databases">
        <authorList>
            <consortium name="NCBI Pathogen Detection Project"/>
        </authorList>
    </citation>
    <scope>NUCLEOTIDE SEQUENCE</scope>
    <source>
        <strain evidence="2">O50</strain>
    </source>
</reference>
<dbReference type="PANTHER" id="PTHR33121:SF81">
    <property type="entry name" value="CYCLIC DI-GMP PHOSPHODIESTERASE PDEB-RELATED"/>
    <property type="match status" value="1"/>
</dbReference>
<dbReference type="PANTHER" id="PTHR33121">
    <property type="entry name" value="CYCLIC DI-GMP PHOSPHODIESTERASE PDEF"/>
    <property type="match status" value="1"/>
</dbReference>